<gene>
    <name evidence="3" type="ORF">G4223_19035</name>
</gene>
<dbReference type="PANTHER" id="PTHR34595:SF2">
    <property type="entry name" value="BLR2978 PROTEIN"/>
    <property type="match status" value="1"/>
</dbReference>
<dbReference type="InterPro" id="IPR051680">
    <property type="entry name" value="ATP-dep_Glu-Cys_Ligase-2"/>
</dbReference>
<feature type="domain" description="Circularly permuted ATP-grasp type 2" evidence="2">
    <location>
        <begin position="64"/>
        <end position="439"/>
    </location>
</feature>
<dbReference type="Gene3D" id="3.30.1490.270">
    <property type="match status" value="1"/>
</dbReference>
<protein>
    <submittedName>
        <fullName evidence="3">Circularly permuted type 2 ATP-grasp protein</fullName>
    </submittedName>
</protein>
<comment type="caution">
    <text evidence="3">The sequence shown here is derived from an EMBL/GenBank/DDBJ whole genome shotgun (WGS) entry which is preliminary data.</text>
</comment>
<dbReference type="Pfam" id="PF14403">
    <property type="entry name" value="CP_ATPgrasp_2"/>
    <property type="match status" value="1"/>
</dbReference>
<feature type="domain" description="DUF403" evidence="1">
    <location>
        <begin position="489"/>
        <end position="802"/>
    </location>
</feature>
<evidence type="ECO:0000259" key="1">
    <source>
        <dbReference type="Pfam" id="PF04168"/>
    </source>
</evidence>
<dbReference type="EMBL" id="JAAIYP010000047">
    <property type="protein sequence ID" value="NFV82209.1"/>
    <property type="molecule type" value="Genomic_DNA"/>
</dbReference>
<dbReference type="PANTHER" id="PTHR34595">
    <property type="entry name" value="BLR5612 PROTEIN"/>
    <property type="match status" value="1"/>
</dbReference>
<dbReference type="InterPro" id="IPR007296">
    <property type="entry name" value="DUF403"/>
</dbReference>
<dbReference type="Gene3D" id="3.40.50.11290">
    <property type="match status" value="1"/>
</dbReference>
<dbReference type="AlphaFoldDB" id="A0A7C9UYR4"/>
<dbReference type="Pfam" id="PF04168">
    <property type="entry name" value="Alpha-E"/>
    <property type="match status" value="1"/>
</dbReference>
<dbReference type="Proteomes" id="UP000480684">
    <property type="component" value="Unassembled WGS sequence"/>
</dbReference>
<accession>A0A7C9UYR4</accession>
<dbReference type="SUPFAM" id="SSF56059">
    <property type="entry name" value="Glutathione synthetase ATP-binding domain-like"/>
    <property type="match status" value="1"/>
</dbReference>
<evidence type="ECO:0000313" key="3">
    <source>
        <dbReference type="EMBL" id="NFV82209.1"/>
    </source>
</evidence>
<keyword evidence="4" id="KW-1185">Reference proteome</keyword>
<reference evidence="3 4" key="1">
    <citation type="submission" date="2020-02" db="EMBL/GenBank/DDBJ databases">
        <authorList>
            <person name="Dziuba M."/>
            <person name="Kuznetsov B."/>
            <person name="Mardanov A."/>
            <person name="Ravin N."/>
            <person name="Grouzdev D."/>
        </authorList>
    </citation>
    <scope>NUCLEOTIDE SEQUENCE [LARGE SCALE GENOMIC DNA]</scope>
    <source>
        <strain evidence="3 4">SpK</strain>
    </source>
</reference>
<organism evidence="3 4">
    <name type="scientific">Magnetospirillum aberrantis SpK</name>
    <dbReference type="NCBI Taxonomy" id="908842"/>
    <lineage>
        <taxon>Bacteria</taxon>
        <taxon>Pseudomonadati</taxon>
        <taxon>Pseudomonadota</taxon>
        <taxon>Alphaproteobacteria</taxon>
        <taxon>Rhodospirillales</taxon>
        <taxon>Rhodospirillaceae</taxon>
        <taxon>Magnetospirillum</taxon>
    </lineage>
</organism>
<proteinExistence type="predicted"/>
<evidence type="ECO:0000259" key="2">
    <source>
        <dbReference type="Pfam" id="PF14403"/>
    </source>
</evidence>
<dbReference type="InterPro" id="IPR025841">
    <property type="entry name" value="CP_ATPgrasp_2"/>
</dbReference>
<sequence>MMAEDGSVRAHWQAFATSFAALSPADLARRWEFGQTLLQENGVTYNVYGDPAGLERPWQLDPLPVILSAGEWAGIERAVIQRASLLEAVIADLYGQRRLIRERLIPPSLLHANPNFLRPLAGTRPPQGRFLDTYAVELARTPDGGWQVVADRTEVPAGTGYALENRTIVSRVLPEFFRAMPVRRLGPFFDTMRATLRALSPRRNDDPRIVLMTPGPYNETYFEHAFLARHLGLTLVQGEDLTVRDNKVFLKTLTGLQQVDVIVRRTTGEWCDPLELRGDSTLGVAGLVQAARTGTVAVVNTLGSGLLDGSAIMPFLPGIAHAFLGQDLLFPSVPSWWCGQDAERETVLDNLERLVLRPAFHNRTRPVVGAGLDTPQRQDLIAAIRTRPWDWVAQEMAAISTVPVWTEGGLESQHMVIRLFAMATEDGWTVMPGGLARVSPARDLLAARLQSGGGGSKDVWVLSDAATTAQTAPRAAAAPVRLTRGNRDLPSRVADNMFWLGRYVERCEIMTRKLRAAVSQIEEALDQGDEARAAYGVRVMGKLGLSLPAGIERMKPHKLGGALMAHHGDQDTGGLASTGERLGRVVAHLRDRLSVDTWRALQQLRDRIVKLDREDGRGVAAKLNTIILTGEAVSGLAMENMTRGPLWLFLDTGRRVERAITVVDTMAGALSWADGEDEVPLDLLLDISDSTMTYRSRYLAAPRLAGVMDLLLADETNPRSLAFQLEALSDHMDRLAALAGGDGFLRPEQRQMTVLCGIVRTLDIPVLSSFDIDGGYHDAERLLENIRSRLWGVSETLTRQYFTHAQWRLPTASLDYLP</sequence>
<evidence type="ECO:0000313" key="4">
    <source>
        <dbReference type="Proteomes" id="UP000480684"/>
    </source>
</evidence>
<name>A0A7C9UYR4_9PROT</name>